<dbReference type="InterPro" id="IPR050738">
    <property type="entry name" value="Sulfatase"/>
</dbReference>
<dbReference type="PANTHER" id="PTHR42693:SF53">
    <property type="entry name" value="ENDO-4-O-SULFATASE"/>
    <property type="match status" value="1"/>
</dbReference>
<dbReference type="Gene3D" id="3.40.720.10">
    <property type="entry name" value="Alkaline Phosphatase, subunit A"/>
    <property type="match status" value="1"/>
</dbReference>
<dbReference type="GO" id="GO:0004065">
    <property type="term" value="F:arylsulfatase activity"/>
    <property type="evidence" value="ECO:0007669"/>
    <property type="project" value="TreeGrafter"/>
</dbReference>
<dbReference type="Proteomes" id="UP000525652">
    <property type="component" value="Unassembled WGS sequence"/>
</dbReference>
<dbReference type="InterPro" id="IPR000917">
    <property type="entry name" value="Sulfatase_N"/>
</dbReference>
<keyword evidence="2 4" id="KW-0378">Hydrolase</keyword>
<dbReference type="GO" id="GO:0016740">
    <property type="term" value="F:transferase activity"/>
    <property type="evidence" value="ECO:0007669"/>
    <property type="project" value="UniProtKB-KW"/>
</dbReference>
<protein>
    <submittedName>
        <fullName evidence="4">Sulfatase-like hydrolase/transferase</fullName>
    </submittedName>
</protein>
<organism evidence="4 5">
    <name type="scientific">Puniceicoccus vermicola</name>
    <dbReference type="NCBI Taxonomy" id="388746"/>
    <lineage>
        <taxon>Bacteria</taxon>
        <taxon>Pseudomonadati</taxon>
        <taxon>Verrucomicrobiota</taxon>
        <taxon>Opitutia</taxon>
        <taxon>Puniceicoccales</taxon>
        <taxon>Puniceicoccaceae</taxon>
        <taxon>Puniceicoccus</taxon>
    </lineage>
</organism>
<evidence type="ECO:0000313" key="4">
    <source>
        <dbReference type="EMBL" id="MBC2600518.1"/>
    </source>
</evidence>
<keyword evidence="5" id="KW-1185">Reference proteome</keyword>
<comment type="similarity">
    <text evidence="1">Belongs to the sulfatase family.</text>
</comment>
<dbReference type="RefSeq" id="WP_185691261.1">
    <property type="nucleotide sequence ID" value="NZ_JACHVA010000022.1"/>
</dbReference>
<dbReference type="SUPFAM" id="SSF53649">
    <property type="entry name" value="Alkaline phosphatase-like"/>
    <property type="match status" value="1"/>
</dbReference>
<dbReference type="PANTHER" id="PTHR42693">
    <property type="entry name" value="ARYLSULFATASE FAMILY MEMBER"/>
    <property type="match status" value="1"/>
</dbReference>
<evidence type="ECO:0000259" key="3">
    <source>
        <dbReference type="Pfam" id="PF00884"/>
    </source>
</evidence>
<dbReference type="AlphaFoldDB" id="A0A7X1AUZ7"/>
<sequence length="441" mass="49898">MSSPKRPNIIWFMVDQMRGQATGANGDPNVFTPHLDNMAVCGTNFPGAVSGYPLCCPCRASMLTARYAHNHSVKCHEDRLDPSFETVTDVFNENEYETIYLGKWHLAGMKEAEGRTALSTVPRDERGRFDTWLGYENNNSQWDCYLHGHDGDDEVEHCKLPGYETDCLTDMALERIESRGEDDPPFFMVVSVQPPHWPSLAPAEYRHYQAQQLQLRSNVPKTEEAKARFDLSGYYAQIENIDANVGRIMDSLQNTGQIDDTHVLFFSDHGDQMGSHGRFGKCVPFEESARVPFLIGGGKPMRYDGWQCGNAPSLVNHVDIAPTSLGLCGIATPDWMEGFDYSHRRTGNNLQERLGSEPDSAYLQLIGQRESGYPWRCVVTRDGWKYACVEGGEWLLINLKDDPYEQNNLAFNPAYQGKREEMKSLLRDWIEKTGDSFPVPQ</sequence>
<keyword evidence="4" id="KW-0808">Transferase</keyword>
<gene>
    <name evidence="4" type="ORF">H5P30_01850</name>
</gene>
<comment type="caution">
    <text evidence="4">The sequence shown here is derived from an EMBL/GenBank/DDBJ whole genome shotgun (WGS) entry which is preliminary data.</text>
</comment>
<dbReference type="Pfam" id="PF00884">
    <property type="entry name" value="Sulfatase"/>
    <property type="match status" value="1"/>
</dbReference>
<proteinExistence type="inferred from homology"/>
<accession>A0A7X1AUZ7</accession>
<evidence type="ECO:0000256" key="2">
    <source>
        <dbReference type="ARBA" id="ARBA00022801"/>
    </source>
</evidence>
<evidence type="ECO:0000313" key="5">
    <source>
        <dbReference type="Proteomes" id="UP000525652"/>
    </source>
</evidence>
<feature type="domain" description="Sulfatase N-terminal" evidence="3">
    <location>
        <begin position="7"/>
        <end position="330"/>
    </location>
</feature>
<dbReference type="CDD" id="cd16034">
    <property type="entry name" value="sulfatase_like"/>
    <property type="match status" value="1"/>
</dbReference>
<evidence type="ECO:0000256" key="1">
    <source>
        <dbReference type="ARBA" id="ARBA00008779"/>
    </source>
</evidence>
<reference evidence="4 5" key="1">
    <citation type="submission" date="2020-07" db="EMBL/GenBank/DDBJ databases">
        <authorList>
            <person name="Feng X."/>
        </authorList>
    </citation>
    <scope>NUCLEOTIDE SEQUENCE [LARGE SCALE GENOMIC DNA]</scope>
    <source>
        <strain evidence="4 5">JCM14086</strain>
    </source>
</reference>
<dbReference type="InterPro" id="IPR017850">
    <property type="entry name" value="Alkaline_phosphatase_core_sf"/>
</dbReference>
<name>A0A7X1AUZ7_9BACT</name>
<dbReference type="EMBL" id="JACHVA010000022">
    <property type="protein sequence ID" value="MBC2600518.1"/>
    <property type="molecule type" value="Genomic_DNA"/>
</dbReference>